<proteinExistence type="predicted"/>
<sequence length="129" mass="15292">MLQYNTPMVDNWETDFAYQRIRHLIQTRFRRDTLPDLNALLFLVGVQELGRWQADFTKEEKRDLMHVAVCRLMAEDGHYRFVGRDDDGWPHYELTSKIPPTDLKGQEQLLKEKIIGYFQDLETTEGFIG</sequence>
<organism evidence="1 2">
    <name type="scientific">Neolewinella xylanilytica</name>
    <dbReference type="NCBI Taxonomy" id="1514080"/>
    <lineage>
        <taxon>Bacteria</taxon>
        <taxon>Pseudomonadati</taxon>
        <taxon>Bacteroidota</taxon>
        <taxon>Saprospiria</taxon>
        <taxon>Saprospirales</taxon>
        <taxon>Lewinellaceae</taxon>
        <taxon>Neolewinella</taxon>
    </lineage>
</organism>
<dbReference type="Proteomes" id="UP000237662">
    <property type="component" value="Unassembled WGS sequence"/>
</dbReference>
<reference evidence="1 2" key="1">
    <citation type="submission" date="2018-02" db="EMBL/GenBank/DDBJ databases">
        <title>Genomic Encyclopedia of Archaeal and Bacterial Type Strains, Phase II (KMG-II): from individual species to whole genera.</title>
        <authorList>
            <person name="Goeker M."/>
        </authorList>
    </citation>
    <scope>NUCLEOTIDE SEQUENCE [LARGE SCALE GENOMIC DNA]</scope>
    <source>
        <strain evidence="1 2">DSM 29526</strain>
    </source>
</reference>
<keyword evidence="2" id="KW-1185">Reference proteome</keyword>
<dbReference type="EMBL" id="PTJC01000005">
    <property type="protein sequence ID" value="PPK87944.1"/>
    <property type="molecule type" value="Genomic_DNA"/>
</dbReference>
<dbReference type="AlphaFoldDB" id="A0A2S6I8W6"/>
<name>A0A2S6I8W6_9BACT</name>
<protein>
    <submittedName>
        <fullName evidence="1">Uncharacterized protein</fullName>
    </submittedName>
</protein>
<accession>A0A2S6I8W6</accession>
<evidence type="ECO:0000313" key="1">
    <source>
        <dbReference type="EMBL" id="PPK87944.1"/>
    </source>
</evidence>
<comment type="caution">
    <text evidence="1">The sequence shown here is derived from an EMBL/GenBank/DDBJ whole genome shotgun (WGS) entry which is preliminary data.</text>
</comment>
<gene>
    <name evidence="1" type="ORF">CLV84_0903</name>
</gene>
<evidence type="ECO:0000313" key="2">
    <source>
        <dbReference type="Proteomes" id="UP000237662"/>
    </source>
</evidence>